<feature type="domain" description="Treble clef zinc finger" evidence="1">
    <location>
        <begin position="173"/>
        <end position="227"/>
    </location>
</feature>
<dbReference type="InterPro" id="IPR025487">
    <property type="entry name" value="DUF4379"/>
</dbReference>
<proteinExistence type="predicted"/>
<gene>
    <name evidence="2" type="ORF">MM415B01436_0004</name>
</gene>
<evidence type="ECO:0000313" key="2">
    <source>
        <dbReference type="EMBL" id="QJA58570.1"/>
    </source>
</evidence>
<feature type="domain" description="Treble clef zinc finger" evidence="1">
    <location>
        <begin position="106"/>
        <end position="157"/>
    </location>
</feature>
<dbReference type="EMBL" id="MT141330">
    <property type="protein sequence ID" value="QJA58570.1"/>
    <property type="molecule type" value="Genomic_DNA"/>
</dbReference>
<dbReference type="Pfam" id="PF14311">
    <property type="entry name" value="DUF4379"/>
    <property type="match status" value="3"/>
</dbReference>
<reference evidence="2" key="1">
    <citation type="submission" date="2020-03" db="EMBL/GenBank/DDBJ databases">
        <title>The deep terrestrial virosphere.</title>
        <authorList>
            <person name="Holmfeldt K."/>
            <person name="Nilsson E."/>
            <person name="Simone D."/>
            <person name="Lopez-Fernandez M."/>
            <person name="Wu X."/>
            <person name="de Brujin I."/>
            <person name="Lundin D."/>
            <person name="Andersson A."/>
            <person name="Bertilsson S."/>
            <person name="Dopson M."/>
        </authorList>
    </citation>
    <scope>NUCLEOTIDE SEQUENCE</scope>
    <source>
        <strain evidence="2">MM415B01436</strain>
    </source>
</reference>
<organism evidence="2">
    <name type="scientific">viral metagenome</name>
    <dbReference type="NCBI Taxonomy" id="1070528"/>
    <lineage>
        <taxon>unclassified sequences</taxon>
        <taxon>metagenomes</taxon>
        <taxon>organismal metagenomes</taxon>
    </lineage>
</organism>
<dbReference type="AlphaFoldDB" id="A0A6M3ILR1"/>
<dbReference type="PANTHER" id="PTHR37317">
    <property type="entry name" value="BLR8090 PROTEIN"/>
    <property type="match status" value="1"/>
</dbReference>
<sequence>MSSDLVNGKITSCRKCIYLEKINDEFVNRRFGRLIVVKLYDFKQYKSNNKHRWYCECECGNTTIVSGENLKSGTTQSCGCLRLEKCGGQQPLKKQDSFGYQYPYLIKFWSSKNVKSPFDYKPSSNKKVWWTCELKHKWFAMINNVIRGKWCPYCKNKKLLVGFNSLQDRYPNIAEIWHPVKNNITPNQIFPHINKRVWWLDRCGHEYIMSISNKTDNNYCCPYCSGKRVLEGFNDLQTTHPELVEEWDWEKNKIKPTEISKGTNKRVWWKCKECQHEWKTSICNRAGSKQSGCLKCNQSKGEKVINNFLNNLSIDFTPEKPFKTCKDKCCLPFDFWLPNFNLLIEYQGEQHYKPVRFGGISKKKAFQNLKKNQHHDQIKKDWSEQNNINLLIISYWDKKNIEEILKKNLSG</sequence>
<name>A0A6M3ILR1_9ZZZZ</name>
<dbReference type="PANTHER" id="PTHR37317:SF1">
    <property type="entry name" value="ZINC-RIBBON DOMAIN-CONTAINING PROTEIN-RELATED"/>
    <property type="match status" value="1"/>
</dbReference>
<feature type="domain" description="Treble clef zinc finger" evidence="1">
    <location>
        <begin position="243"/>
        <end position="298"/>
    </location>
</feature>
<evidence type="ECO:0000259" key="1">
    <source>
        <dbReference type="Pfam" id="PF14311"/>
    </source>
</evidence>
<dbReference type="Gene3D" id="3.40.960.10">
    <property type="entry name" value="VSR Endonuclease"/>
    <property type="match status" value="1"/>
</dbReference>
<protein>
    <recommendedName>
        <fullName evidence="1">Treble clef zinc finger domain-containing protein</fullName>
    </recommendedName>
</protein>
<accession>A0A6M3ILR1</accession>